<dbReference type="EMBL" id="MFIQ01000020">
    <property type="protein sequence ID" value="OGF93378.1"/>
    <property type="molecule type" value="Genomic_DNA"/>
</dbReference>
<organism evidence="2 3">
    <name type="scientific">Candidatus Giovannonibacteria bacterium RIFCSPLOWO2_12_FULL_44_15</name>
    <dbReference type="NCBI Taxonomy" id="1798364"/>
    <lineage>
        <taxon>Bacteria</taxon>
        <taxon>Candidatus Giovannoniibacteriota</taxon>
    </lineage>
</organism>
<dbReference type="AlphaFoldDB" id="A0A1F5XZN3"/>
<dbReference type="PANTHER" id="PTHR37309:SF1">
    <property type="entry name" value="SLR0284 PROTEIN"/>
    <property type="match status" value="1"/>
</dbReference>
<evidence type="ECO:0008006" key="4">
    <source>
        <dbReference type="Google" id="ProtNLM"/>
    </source>
</evidence>
<proteinExistence type="predicted"/>
<comment type="caution">
    <text evidence="2">The sequence shown here is derived from an EMBL/GenBank/DDBJ whole genome shotgun (WGS) entry which is preliminary data.</text>
</comment>
<feature type="transmembrane region" description="Helical" evidence="1">
    <location>
        <begin position="32"/>
        <end position="55"/>
    </location>
</feature>
<keyword evidence="1" id="KW-0472">Membrane</keyword>
<dbReference type="InterPro" id="IPR007165">
    <property type="entry name" value="Phage_holin_4_2"/>
</dbReference>
<evidence type="ECO:0000256" key="1">
    <source>
        <dbReference type="SAM" id="Phobius"/>
    </source>
</evidence>
<name>A0A1F5XZN3_9BACT</name>
<keyword evidence="1" id="KW-0812">Transmembrane</keyword>
<gene>
    <name evidence="2" type="ORF">A3G54_00105</name>
</gene>
<dbReference type="Proteomes" id="UP000178894">
    <property type="component" value="Unassembled WGS sequence"/>
</dbReference>
<feature type="transmembrane region" description="Helical" evidence="1">
    <location>
        <begin position="88"/>
        <end position="106"/>
    </location>
</feature>
<accession>A0A1F5XZN3</accession>
<dbReference type="Pfam" id="PF04020">
    <property type="entry name" value="Phage_holin_4_2"/>
    <property type="match status" value="1"/>
</dbReference>
<protein>
    <recommendedName>
        <fullName evidence="4">Phage holin family protein</fullName>
    </recommendedName>
</protein>
<sequence length="115" mass="12823">MNILIRLIINTLVVLAVAYIMPSVHVDNYTTAFVAALAIAVVNTILKPILIFLTLPIEIITLGLFTLIINAFLIMLAAYVVPGFSVDGFWAALIFGLIFSIVNISFHKWERKQEF</sequence>
<feature type="transmembrane region" description="Helical" evidence="1">
    <location>
        <begin position="62"/>
        <end position="82"/>
    </location>
</feature>
<evidence type="ECO:0000313" key="2">
    <source>
        <dbReference type="EMBL" id="OGF93378.1"/>
    </source>
</evidence>
<dbReference type="PANTHER" id="PTHR37309">
    <property type="entry name" value="SLR0284 PROTEIN"/>
    <property type="match status" value="1"/>
</dbReference>
<keyword evidence="1" id="KW-1133">Transmembrane helix</keyword>
<reference evidence="2 3" key="1">
    <citation type="journal article" date="2016" name="Nat. Commun.">
        <title>Thousands of microbial genomes shed light on interconnected biogeochemical processes in an aquifer system.</title>
        <authorList>
            <person name="Anantharaman K."/>
            <person name="Brown C.T."/>
            <person name="Hug L.A."/>
            <person name="Sharon I."/>
            <person name="Castelle C.J."/>
            <person name="Probst A.J."/>
            <person name="Thomas B.C."/>
            <person name="Singh A."/>
            <person name="Wilkins M.J."/>
            <person name="Karaoz U."/>
            <person name="Brodie E.L."/>
            <person name="Williams K.H."/>
            <person name="Hubbard S.S."/>
            <person name="Banfield J.F."/>
        </authorList>
    </citation>
    <scope>NUCLEOTIDE SEQUENCE [LARGE SCALE GENOMIC DNA]</scope>
</reference>
<feature type="transmembrane region" description="Helical" evidence="1">
    <location>
        <begin position="7"/>
        <end position="26"/>
    </location>
</feature>
<evidence type="ECO:0000313" key="3">
    <source>
        <dbReference type="Proteomes" id="UP000178894"/>
    </source>
</evidence>